<reference evidence="2 3" key="1">
    <citation type="journal article" date="2024" name="J Genomics">
        <title>Draft genome sequencing and assembly of Favolaschia claudopus CIRM-BRFM 2984 isolated from oak limbs.</title>
        <authorList>
            <person name="Navarro D."/>
            <person name="Drula E."/>
            <person name="Chaduli D."/>
            <person name="Cazenave R."/>
            <person name="Ahrendt S."/>
            <person name="Wang J."/>
            <person name="Lipzen A."/>
            <person name="Daum C."/>
            <person name="Barry K."/>
            <person name="Grigoriev I.V."/>
            <person name="Favel A."/>
            <person name="Rosso M.N."/>
            <person name="Martin F."/>
        </authorList>
    </citation>
    <scope>NUCLEOTIDE SEQUENCE [LARGE SCALE GENOMIC DNA]</scope>
    <source>
        <strain evidence="2 3">CIRM-BRFM 2984</strain>
    </source>
</reference>
<protein>
    <submittedName>
        <fullName evidence="2">Methyltranfer-dom domain-containing protein</fullName>
    </submittedName>
</protein>
<gene>
    <name evidence="2" type="ORF">R3P38DRAFT_3071729</name>
</gene>
<dbReference type="Pfam" id="PF13383">
    <property type="entry name" value="Methyltransf_22"/>
    <property type="match status" value="1"/>
</dbReference>
<evidence type="ECO:0000259" key="1">
    <source>
        <dbReference type="Pfam" id="PF13383"/>
    </source>
</evidence>
<sequence length="346" mass="40264">MLLYMQRVNWKKVAQSPWPKLSAVFLIFCSFFLLARETHTRPDWRYHDVLQPIESAHFASHGRTSRLVRTLEGNERRYQLMVQERDEHIEKWGGRDIPAFPPPYGLFYVLWDFFIPAFTCPFPMYRVGTLADGGKWVCGLDRVLRNRPKPIVYSLNYQTALYSSFEVDMLQKSPGCHIYGFDSNATKEASSTWPWGETDLVINPSFKSRVHFNHFAVADLSAMKYRSLPSVMRHFGHDWIDILKIDLEGSEFATLVSIIADTQDKPLPFGQLLLEVHIGWSEDMTTVGHFEKWFSRLEHAGLRPYYFEVSMLDVNVLRVEPAVAYWSFMNVRGRHALVDDSLPEYP</sequence>
<accession>A0AAV9ZZ41</accession>
<dbReference type="InterPro" id="IPR026913">
    <property type="entry name" value="METTL24"/>
</dbReference>
<dbReference type="PANTHER" id="PTHR32026:SF10">
    <property type="entry name" value="METHYLTRANSFERASE-LIKE PROTEIN 24-RELATED"/>
    <property type="match status" value="1"/>
</dbReference>
<evidence type="ECO:0000313" key="3">
    <source>
        <dbReference type="Proteomes" id="UP001362999"/>
    </source>
</evidence>
<dbReference type="PANTHER" id="PTHR32026">
    <property type="entry name" value="METHYLTRANSFERASE-LIKE PROTEIN 24"/>
    <property type="match status" value="1"/>
</dbReference>
<dbReference type="InterPro" id="IPR025714">
    <property type="entry name" value="Methyltranfer_dom"/>
</dbReference>
<dbReference type="Proteomes" id="UP001362999">
    <property type="component" value="Unassembled WGS sequence"/>
</dbReference>
<organism evidence="2 3">
    <name type="scientific">Favolaschia claudopus</name>
    <dbReference type="NCBI Taxonomy" id="2862362"/>
    <lineage>
        <taxon>Eukaryota</taxon>
        <taxon>Fungi</taxon>
        <taxon>Dikarya</taxon>
        <taxon>Basidiomycota</taxon>
        <taxon>Agaricomycotina</taxon>
        <taxon>Agaricomycetes</taxon>
        <taxon>Agaricomycetidae</taxon>
        <taxon>Agaricales</taxon>
        <taxon>Marasmiineae</taxon>
        <taxon>Mycenaceae</taxon>
        <taxon>Favolaschia</taxon>
    </lineage>
</organism>
<dbReference type="EMBL" id="JAWWNJ010000097">
    <property type="protein sequence ID" value="KAK6996545.1"/>
    <property type="molecule type" value="Genomic_DNA"/>
</dbReference>
<name>A0AAV9ZZ41_9AGAR</name>
<evidence type="ECO:0000313" key="2">
    <source>
        <dbReference type="EMBL" id="KAK6996545.1"/>
    </source>
</evidence>
<keyword evidence="3" id="KW-1185">Reference proteome</keyword>
<dbReference type="AlphaFoldDB" id="A0AAV9ZZ41"/>
<proteinExistence type="predicted"/>
<comment type="caution">
    <text evidence="2">The sequence shown here is derived from an EMBL/GenBank/DDBJ whole genome shotgun (WGS) entry which is preliminary data.</text>
</comment>
<feature type="domain" description="Methyltransferase" evidence="1">
    <location>
        <begin position="112"/>
        <end position="303"/>
    </location>
</feature>